<evidence type="ECO:0000256" key="5">
    <source>
        <dbReference type="ARBA" id="ARBA00005520"/>
    </source>
</evidence>
<feature type="binding site" evidence="14">
    <location>
        <position position="162"/>
    </location>
    <ligand>
        <name>Mg(2+)</name>
        <dbReference type="ChEBI" id="CHEBI:18420"/>
        <label>2</label>
    </ligand>
</feature>
<dbReference type="Gene3D" id="3.90.870.10">
    <property type="entry name" value="DHBP synthase"/>
    <property type="match status" value="1"/>
</dbReference>
<evidence type="ECO:0000256" key="10">
    <source>
        <dbReference type="ARBA" id="ARBA00022723"/>
    </source>
</evidence>
<dbReference type="EC" id="4.1.99.12" evidence="7 14"/>
<evidence type="ECO:0000256" key="15">
    <source>
        <dbReference type="RuleBase" id="RU003843"/>
    </source>
</evidence>
<keyword evidence="11 14" id="KW-0460">Magnesium</keyword>
<feature type="site" description="Essential for catalytic activity" evidence="14">
    <location>
        <position position="145"/>
    </location>
</feature>
<dbReference type="GO" id="GO:0030145">
    <property type="term" value="F:manganese ion binding"/>
    <property type="evidence" value="ECO:0007669"/>
    <property type="project" value="UniProtKB-UniRule"/>
</dbReference>
<evidence type="ECO:0000256" key="8">
    <source>
        <dbReference type="ARBA" id="ARBA00018836"/>
    </source>
</evidence>
<keyword evidence="9 14" id="KW-0686">Riboflavin biosynthesis</keyword>
<evidence type="ECO:0000256" key="14">
    <source>
        <dbReference type="HAMAP-Rule" id="MF_00180"/>
    </source>
</evidence>
<evidence type="ECO:0000256" key="3">
    <source>
        <dbReference type="ARBA" id="ARBA00002284"/>
    </source>
</evidence>
<comment type="caution">
    <text evidence="16">The sequence shown here is derived from an EMBL/GenBank/DDBJ whole genome shotgun (WGS) entry which is preliminary data.</text>
</comment>
<evidence type="ECO:0000256" key="12">
    <source>
        <dbReference type="ARBA" id="ARBA00023211"/>
    </source>
</evidence>
<organism evidence="16 17">
    <name type="scientific">Candidimonas nitroreducens</name>
    <dbReference type="NCBI Taxonomy" id="683354"/>
    <lineage>
        <taxon>Bacteria</taxon>
        <taxon>Pseudomonadati</taxon>
        <taxon>Pseudomonadota</taxon>
        <taxon>Betaproteobacteria</taxon>
        <taxon>Burkholderiales</taxon>
        <taxon>Alcaligenaceae</taxon>
        <taxon>Candidimonas</taxon>
    </lineage>
</organism>
<comment type="pathway">
    <text evidence="4 14 15">Cofactor biosynthesis; riboflavin biosynthesis; 2-hydroxy-3-oxobutyl phosphate from D-ribulose 5-phosphate: step 1/1.</text>
</comment>
<reference evidence="17" key="1">
    <citation type="submission" date="2017-06" db="EMBL/GenBank/DDBJ databases">
        <title>Herbaspirillum phytohormonus sp. nov., isolated from the root nodule of Robinia pseudoacacia in lead-zinc mine.</title>
        <authorList>
            <person name="Fan M."/>
            <person name="Lin Y."/>
        </authorList>
    </citation>
    <scope>NUCLEOTIDE SEQUENCE [LARGE SCALE GENOMIC DNA]</scope>
    <source>
        <strain evidence="17">SC-089</strain>
    </source>
</reference>
<comment type="cofactor">
    <cofactor evidence="2">
        <name>Mn(2+)</name>
        <dbReference type="ChEBI" id="CHEBI:29035"/>
    </cofactor>
</comment>
<dbReference type="InterPro" id="IPR017945">
    <property type="entry name" value="DHBP_synth_RibB-like_a/b_dom"/>
</dbReference>
<evidence type="ECO:0000256" key="6">
    <source>
        <dbReference type="ARBA" id="ARBA00008976"/>
    </source>
</evidence>
<dbReference type="UniPathway" id="UPA00275">
    <property type="reaction ID" value="UER00399"/>
</dbReference>
<dbReference type="HAMAP" id="MF_00180">
    <property type="entry name" value="RibB"/>
    <property type="match status" value="1"/>
</dbReference>
<evidence type="ECO:0000256" key="1">
    <source>
        <dbReference type="ARBA" id="ARBA00000141"/>
    </source>
</evidence>
<comment type="cofactor">
    <cofactor evidence="14 15">
        <name>Mg(2+)</name>
        <dbReference type="ChEBI" id="CHEBI:18420"/>
    </cofactor>
    <cofactor evidence="14 15">
        <name>Mn(2+)</name>
        <dbReference type="ChEBI" id="CHEBI:29035"/>
    </cofactor>
    <text evidence="14 15">Binds 2 divalent metal cations per subunit. Magnesium or manganese.</text>
</comment>
<keyword evidence="10 14" id="KW-0479">Metal-binding</keyword>
<dbReference type="FunFam" id="3.90.870.10:FF:000001">
    <property type="entry name" value="Riboflavin biosynthesis protein RibBA"/>
    <property type="match status" value="1"/>
</dbReference>
<dbReference type="GO" id="GO:0000287">
    <property type="term" value="F:magnesium ion binding"/>
    <property type="evidence" value="ECO:0007669"/>
    <property type="project" value="UniProtKB-UniRule"/>
</dbReference>
<protein>
    <recommendedName>
        <fullName evidence="8 14">3,4-dihydroxy-2-butanone 4-phosphate synthase</fullName>
        <shortName evidence="14 15">DHBP synthase</shortName>
        <ecNumber evidence="7 14">4.1.99.12</ecNumber>
    </recommendedName>
</protein>
<dbReference type="SUPFAM" id="SSF55821">
    <property type="entry name" value="YrdC/RibB"/>
    <property type="match status" value="1"/>
</dbReference>
<dbReference type="Proteomes" id="UP000214603">
    <property type="component" value="Unassembled WGS sequence"/>
</dbReference>
<dbReference type="PANTHER" id="PTHR21327">
    <property type="entry name" value="GTP CYCLOHYDROLASE II-RELATED"/>
    <property type="match status" value="1"/>
</dbReference>
<keyword evidence="17" id="KW-1185">Reference proteome</keyword>
<comment type="similarity">
    <text evidence="5">In the N-terminal section; belongs to the DHBP synthase family.</text>
</comment>
<feature type="binding site" evidence="14">
    <location>
        <position position="47"/>
    </location>
    <ligand>
        <name>Mg(2+)</name>
        <dbReference type="ChEBI" id="CHEBI:18420"/>
        <label>2</label>
    </ligand>
</feature>
<evidence type="ECO:0000256" key="13">
    <source>
        <dbReference type="ARBA" id="ARBA00023239"/>
    </source>
</evidence>
<evidence type="ECO:0000313" key="17">
    <source>
        <dbReference type="Proteomes" id="UP000214603"/>
    </source>
</evidence>
<feature type="site" description="Essential for catalytic activity" evidence="14">
    <location>
        <position position="183"/>
    </location>
</feature>
<feature type="binding site" evidence="14">
    <location>
        <position position="51"/>
    </location>
    <ligand>
        <name>D-ribulose 5-phosphate</name>
        <dbReference type="ChEBI" id="CHEBI:58121"/>
    </ligand>
</feature>
<dbReference type="EMBL" id="NJIH01000004">
    <property type="protein sequence ID" value="OWT61722.1"/>
    <property type="molecule type" value="Genomic_DNA"/>
</dbReference>
<evidence type="ECO:0000256" key="2">
    <source>
        <dbReference type="ARBA" id="ARBA00001936"/>
    </source>
</evidence>
<comment type="subunit">
    <text evidence="14 15">Homodimer.</text>
</comment>
<evidence type="ECO:0000256" key="9">
    <source>
        <dbReference type="ARBA" id="ARBA00022619"/>
    </source>
</evidence>
<dbReference type="OrthoDB" id="9793111at2"/>
<dbReference type="AlphaFoldDB" id="A0A225MLA3"/>
<name>A0A225MLA3_9BURK</name>
<dbReference type="Pfam" id="PF00926">
    <property type="entry name" value="DHBP_synthase"/>
    <property type="match status" value="1"/>
</dbReference>
<feature type="binding site" evidence="14">
    <location>
        <begin position="46"/>
        <end position="47"/>
    </location>
    <ligand>
        <name>D-ribulose 5-phosphate</name>
        <dbReference type="ChEBI" id="CHEBI:58121"/>
    </ligand>
</feature>
<feature type="binding site" evidence="14">
    <location>
        <begin position="159"/>
        <end position="163"/>
    </location>
    <ligand>
        <name>D-ribulose 5-phosphate</name>
        <dbReference type="ChEBI" id="CHEBI:58121"/>
    </ligand>
</feature>
<comment type="function">
    <text evidence="3 14 15">Catalyzes the conversion of D-ribulose 5-phosphate to formate and 3,4-dihydroxy-2-butanone 4-phosphate.</text>
</comment>
<comment type="catalytic activity">
    <reaction evidence="1 14 15">
        <text>D-ribulose 5-phosphate = (2S)-2-hydroxy-3-oxobutyl phosphate + formate + H(+)</text>
        <dbReference type="Rhea" id="RHEA:18457"/>
        <dbReference type="ChEBI" id="CHEBI:15378"/>
        <dbReference type="ChEBI" id="CHEBI:15740"/>
        <dbReference type="ChEBI" id="CHEBI:58121"/>
        <dbReference type="ChEBI" id="CHEBI:58830"/>
        <dbReference type="EC" id="4.1.99.12"/>
    </reaction>
</comment>
<proteinExistence type="inferred from homology"/>
<accession>A0A225MLA3</accession>
<keyword evidence="12 14" id="KW-0464">Manganese</keyword>
<dbReference type="GO" id="GO:0003935">
    <property type="term" value="F:GTP cyclohydrolase II activity"/>
    <property type="evidence" value="ECO:0007669"/>
    <property type="project" value="TreeGrafter"/>
</dbReference>
<dbReference type="GO" id="GO:0008686">
    <property type="term" value="F:3,4-dihydroxy-2-butanone-4-phosphate synthase activity"/>
    <property type="evidence" value="ECO:0007669"/>
    <property type="project" value="UniProtKB-UniRule"/>
</dbReference>
<gene>
    <name evidence="14 16" type="primary">ribB</name>
    <name evidence="16" type="ORF">CEY11_07705</name>
</gene>
<keyword evidence="13 14" id="KW-0456">Lyase</keyword>
<evidence type="ECO:0000313" key="16">
    <source>
        <dbReference type="EMBL" id="OWT61722.1"/>
    </source>
</evidence>
<dbReference type="InterPro" id="IPR000422">
    <property type="entry name" value="DHBP_synthase_RibB"/>
</dbReference>
<evidence type="ECO:0000256" key="4">
    <source>
        <dbReference type="ARBA" id="ARBA00004904"/>
    </source>
</evidence>
<dbReference type="GO" id="GO:0009231">
    <property type="term" value="P:riboflavin biosynthetic process"/>
    <property type="evidence" value="ECO:0007669"/>
    <property type="project" value="UniProtKB-UniRule"/>
</dbReference>
<evidence type="ECO:0000256" key="7">
    <source>
        <dbReference type="ARBA" id="ARBA00012153"/>
    </source>
</evidence>
<comment type="similarity">
    <text evidence="6">In the C-terminal section; belongs to the GTP cyclohydrolase II family.</text>
</comment>
<evidence type="ECO:0000256" key="11">
    <source>
        <dbReference type="ARBA" id="ARBA00022842"/>
    </source>
</evidence>
<dbReference type="NCBIfam" id="TIGR00506">
    <property type="entry name" value="ribB"/>
    <property type="match status" value="1"/>
</dbReference>
<feature type="binding site" evidence="14">
    <location>
        <position position="47"/>
    </location>
    <ligand>
        <name>Mg(2+)</name>
        <dbReference type="ChEBI" id="CHEBI:18420"/>
        <label>1</label>
    </ligand>
</feature>
<sequence>MKLSALANAQAQDNTRPEAFIISEPAEIVKAMRAGQMVILVDDKNRENEGDLVIAAECVSAEDINFMARHGRGLICLTLTQSRCQELDLALIAQRHTGSRSTNFTTSIDAAHGTTTGISAADRAKTVHVAIDPSSRPQDLMQPGHVFPLMARPGGVLERPGHTEAGCDYAALAGFRPAAVICEIMKDNGEMARLPDLVIFARRHGLKLGTIADLIAYRRSPAWAHTNMHARPGQPHAAWARLGD</sequence>
<dbReference type="GO" id="GO:0005829">
    <property type="term" value="C:cytosol"/>
    <property type="evidence" value="ECO:0007669"/>
    <property type="project" value="TreeGrafter"/>
</dbReference>
<comment type="similarity">
    <text evidence="14 15">Belongs to the DHBP synthase family.</text>
</comment>
<dbReference type="PANTHER" id="PTHR21327:SF34">
    <property type="entry name" value="3,4-DIHYDROXY-2-BUTANONE 4-PHOSPHATE SYNTHASE"/>
    <property type="match status" value="1"/>
</dbReference>